<dbReference type="PANTHER" id="PTHR30435:SF12">
    <property type="entry name" value="FLAGELLAR BASAL BODY ROD PROTEIN FLGB"/>
    <property type="match status" value="1"/>
</dbReference>
<comment type="subunit">
    <text evidence="6">The basal body constitutes a major portion of the flagellar organelle and consists of a number of rings mounted on a central rod.</text>
</comment>
<comment type="similarity">
    <text evidence="2 6">Belongs to the flagella basal body rod proteins family.</text>
</comment>
<keyword evidence="4 6" id="KW-0975">Bacterial flagellum</keyword>
<evidence type="ECO:0000259" key="7">
    <source>
        <dbReference type="Pfam" id="PF00460"/>
    </source>
</evidence>
<evidence type="ECO:0000256" key="2">
    <source>
        <dbReference type="ARBA" id="ARBA00009677"/>
    </source>
</evidence>
<name>A0A921KCN7_SPOPS</name>
<accession>A0A921KCN7</accession>
<evidence type="ECO:0000313" key="8">
    <source>
        <dbReference type="EMBL" id="HJF31078.1"/>
    </source>
</evidence>
<comment type="caution">
    <text evidence="8">The sequence shown here is derived from an EMBL/GenBank/DDBJ whole genome shotgun (WGS) entry which is preliminary data.</text>
</comment>
<sequence length="130" mass="14578">MNIFGSTITQLERGLDFSATKGKVISQNIANIDTPNYKAKNVSFEEVFANAKANTLEAYRTDKRHIDFKSTTTQPGVFNYSNLRYRQDGNGVDMDKEQADLAANQIYYNAVVDRINGKFSTLQNVIKGGR</sequence>
<dbReference type="Pfam" id="PF00460">
    <property type="entry name" value="Flg_bb_rod"/>
    <property type="match status" value="1"/>
</dbReference>
<evidence type="ECO:0000256" key="1">
    <source>
        <dbReference type="ARBA" id="ARBA00004117"/>
    </source>
</evidence>
<keyword evidence="8" id="KW-0969">Cilium</keyword>
<comment type="function">
    <text evidence="5 6">Structural component of flagellum, the bacterial motility apparatus. Part of the rod structure of flagellar basal body.</text>
</comment>
<dbReference type="PANTHER" id="PTHR30435">
    <property type="entry name" value="FLAGELLAR PROTEIN"/>
    <property type="match status" value="1"/>
</dbReference>
<dbReference type="PIRSF" id="PIRSF002889">
    <property type="entry name" value="Rod_FlgB"/>
    <property type="match status" value="1"/>
</dbReference>
<feature type="domain" description="Flagellar basal body rod protein N-terminal" evidence="7">
    <location>
        <begin position="23"/>
        <end position="38"/>
    </location>
</feature>
<evidence type="ECO:0000256" key="5">
    <source>
        <dbReference type="ARBA" id="ARBA00024934"/>
    </source>
</evidence>
<protein>
    <recommendedName>
        <fullName evidence="3 6">Flagellar basal body rod protein FlgB</fullName>
    </recommendedName>
</protein>
<reference evidence="8" key="2">
    <citation type="submission" date="2021-09" db="EMBL/GenBank/DDBJ databases">
        <authorList>
            <person name="Gilroy R."/>
        </authorList>
    </citation>
    <scope>NUCLEOTIDE SEQUENCE</scope>
    <source>
        <strain evidence="8">CHK171-7178</strain>
    </source>
</reference>
<dbReference type="InterPro" id="IPR001444">
    <property type="entry name" value="Flag_bb_rod_N"/>
</dbReference>
<dbReference type="EMBL" id="DYWT01000078">
    <property type="protein sequence ID" value="HJF31078.1"/>
    <property type="molecule type" value="Genomic_DNA"/>
</dbReference>
<proteinExistence type="inferred from homology"/>
<dbReference type="AlphaFoldDB" id="A0A921KCN7"/>
<evidence type="ECO:0000256" key="3">
    <source>
        <dbReference type="ARBA" id="ARBA00014376"/>
    </source>
</evidence>
<dbReference type="InterPro" id="IPR006300">
    <property type="entry name" value="FlgB"/>
</dbReference>
<evidence type="ECO:0000256" key="6">
    <source>
        <dbReference type="PIRNR" id="PIRNR002889"/>
    </source>
</evidence>
<organism evidence="8 9">
    <name type="scientific">Sporosarcina psychrophila</name>
    <name type="common">Bacillus psychrophilus</name>
    <dbReference type="NCBI Taxonomy" id="1476"/>
    <lineage>
        <taxon>Bacteria</taxon>
        <taxon>Bacillati</taxon>
        <taxon>Bacillota</taxon>
        <taxon>Bacilli</taxon>
        <taxon>Bacillales</taxon>
        <taxon>Caryophanaceae</taxon>
        <taxon>Sporosarcina</taxon>
    </lineage>
</organism>
<dbReference type="GO" id="GO:0071978">
    <property type="term" value="P:bacterial-type flagellum-dependent swarming motility"/>
    <property type="evidence" value="ECO:0007669"/>
    <property type="project" value="TreeGrafter"/>
</dbReference>
<comment type="subcellular location">
    <subcellularLocation>
        <location evidence="1 6">Bacterial flagellum basal body</location>
    </subcellularLocation>
</comment>
<evidence type="ECO:0000256" key="4">
    <source>
        <dbReference type="ARBA" id="ARBA00023143"/>
    </source>
</evidence>
<evidence type="ECO:0000313" key="9">
    <source>
        <dbReference type="Proteomes" id="UP000698173"/>
    </source>
</evidence>
<gene>
    <name evidence="8" type="primary">flgB</name>
    <name evidence="8" type="ORF">K8V56_04765</name>
</gene>
<dbReference type="NCBIfam" id="TIGR01396">
    <property type="entry name" value="FlgB"/>
    <property type="match status" value="1"/>
</dbReference>
<keyword evidence="8" id="KW-0282">Flagellum</keyword>
<dbReference type="Proteomes" id="UP000698173">
    <property type="component" value="Unassembled WGS sequence"/>
</dbReference>
<keyword evidence="8" id="KW-0966">Cell projection</keyword>
<dbReference type="GO" id="GO:0030694">
    <property type="term" value="C:bacterial-type flagellum basal body, rod"/>
    <property type="evidence" value="ECO:0007669"/>
    <property type="project" value="InterPro"/>
</dbReference>
<reference evidence="8" key="1">
    <citation type="journal article" date="2021" name="PeerJ">
        <title>Extensive microbial diversity within the chicken gut microbiome revealed by metagenomics and culture.</title>
        <authorList>
            <person name="Gilroy R."/>
            <person name="Ravi A."/>
            <person name="Getino M."/>
            <person name="Pursley I."/>
            <person name="Horton D.L."/>
            <person name="Alikhan N.F."/>
            <person name="Baker D."/>
            <person name="Gharbi K."/>
            <person name="Hall N."/>
            <person name="Watson M."/>
            <person name="Adriaenssens E.M."/>
            <person name="Foster-Nyarko E."/>
            <person name="Jarju S."/>
            <person name="Secka A."/>
            <person name="Antonio M."/>
            <person name="Oren A."/>
            <person name="Chaudhuri R.R."/>
            <person name="La Ragione R."/>
            <person name="Hildebrand F."/>
            <person name="Pallen M.J."/>
        </authorList>
    </citation>
    <scope>NUCLEOTIDE SEQUENCE</scope>
    <source>
        <strain evidence="8">CHK171-7178</strain>
    </source>
</reference>